<dbReference type="PANTHER" id="PTHR34724:SF2">
    <property type="entry name" value="OS12G0596101 PROTEIN"/>
    <property type="match status" value="1"/>
</dbReference>
<sequence>VCVDDADKTTGKKSWFGCGSHIPSVMDPVPKEEWCTCEKPADSEYPPIAS</sequence>
<organism evidence="1 2">
    <name type="scientific">Morchella conica CCBAS932</name>
    <dbReference type="NCBI Taxonomy" id="1392247"/>
    <lineage>
        <taxon>Eukaryota</taxon>
        <taxon>Fungi</taxon>
        <taxon>Dikarya</taxon>
        <taxon>Ascomycota</taxon>
        <taxon>Pezizomycotina</taxon>
        <taxon>Pezizomycetes</taxon>
        <taxon>Pezizales</taxon>
        <taxon>Morchellaceae</taxon>
        <taxon>Morchella</taxon>
    </lineage>
</organism>
<dbReference type="EMBL" id="ML119152">
    <property type="protein sequence ID" value="RPB09413.1"/>
    <property type="molecule type" value="Genomic_DNA"/>
</dbReference>
<reference evidence="1 2" key="1">
    <citation type="journal article" date="2018" name="Nat. Ecol. Evol.">
        <title>Pezizomycetes genomes reveal the molecular basis of ectomycorrhizal truffle lifestyle.</title>
        <authorList>
            <person name="Murat C."/>
            <person name="Payen T."/>
            <person name="Noel B."/>
            <person name="Kuo A."/>
            <person name="Morin E."/>
            <person name="Chen J."/>
            <person name="Kohler A."/>
            <person name="Krizsan K."/>
            <person name="Balestrini R."/>
            <person name="Da Silva C."/>
            <person name="Montanini B."/>
            <person name="Hainaut M."/>
            <person name="Levati E."/>
            <person name="Barry K.W."/>
            <person name="Belfiori B."/>
            <person name="Cichocki N."/>
            <person name="Clum A."/>
            <person name="Dockter R.B."/>
            <person name="Fauchery L."/>
            <person name="Guy J."/>
            <person name="Iotti M."/>
            <person name="Le Tacon F."/>
            <person name="Lindquist E.A."/>
            <person name="Lipzen A."/>
            <person name="Malagnac F."/>
            <person name="Mello A."/>
            <person name="Molinier V."/>
            <person name="Miyauchi S."/>
            <person name="Poulain J."/>
            <person name="Riccioni C."/>
            <person name="Rubini A."/>
            <person name="Sitrit Y."/>
            <person name="Splivallo R."/>
            <person name="Traeger S."/>
            <person name="Wang M."/>
            <person name="Zifcakova L."/>
            <person name="Wipf D."/>
            <person name="Zambonelli A."/>
            <person name="Paolocci F."/>
            <person name="Nowrousian M."/>
            <person name="Ottonello S."/>
            <person name="Baldrian P."/>
            <person name="Spatafora J.W."/>
            <person name="Henrissat B."/>
            <person name="Nagy L.G."/>
            <person name="Aury J.M."/>
            <person name="Wincker P."/>
            <person name="Grigoriev I.V."/>
            <person name="Bonfante P."/>
            <person name="Martin F.M."/>
        </authorList>
    </citation>
    <scope>NUCLEOTIDE SEQUENCE [LARGE SCALE GENOMIC DNA]</scope>
    <source>
        <strain evidence="1 2">CCBAS932</strain>
    </source>
</reference>
<proteinExistence type="predicted"/>
<dbReference type="AlphaFoldDB" id="A0A3N4KFV5"/>
<dbReference type="OrthoDB" id="88410at2759"/>
<feature type="non-terminal residue" evidence="1">
    <location>
        <position position="1"/>
    </location>
</feature>
<dbReference type="Proteomes" id="UP000277580">
    <property type="component" value="Unassembled WGS sequence"/>
</dbReference>
<protein>
    <submittedName>
        <fullName evidence="1">Uncharacterized protein</fullName>
    </submittedName>
</protein>
<evidence type="ECO:0000313" key="1">
    <source>
        <dbReference type="EMBL" id="RPB09413.1"/>
    </source>
</evidence>
<dbReference type="PANTHER" id="PTHR34724">
    <property type="entry name" value="OS12G0596101 PROTEIN"/>
    <property type="match status" value="1"/>
</dbReference>
<gene>
    <name evidence="1" type="ORF">P167DRAFT_492682</name>
</gene>
<accession>A0A3N4KFV5</accession>
<dbReference type="InParanoid" id="A0A3N4KFV5"/>
<evidence type="ECO:0000313" key="2">
    <source>
        <dbReference type="Proteomes" id="UP000277580"/>
    </source>
</evidence>
<keyword evidence="2" id="KW-1185">Reference proteome</keyword>
<name>A0A3N4KFV5_9PEZI</name>